<gene>
    <name evidence="11" type="ORF">QGN17_12275</name>
</gene>
<evidence type="ECO:0000256" key="8">
    <source>
        <dbReference type="SAM" id="MobiDB-lite"/>
    </source>
</evidence>
<feature type="signal peptide" evidence="9">
    <location>
        <begin position="1"/>
        <end position="19"/>
    </location>
</feature>
<feature type="active site" description="Proton donor/acceptor" evidence="7">
    <location>
        <position position="141"/>
    </location>
</feature>
<evidence type="ECO:0000256" key="4">
    <source>
        <dbReference type="ARBA" id="ARBA00022960"/>
    </source>
</evidence>
<feature type="domain" description="L,D-TPase catalytic" evidence="10">
    <location>
        <begin position="69"/>
        <end position="178"/>
    </location>
</feature>
<feature type="region of interest" description="Disordered" evidence="8">
    <location>
        <begin position="191"/>
        <end position="219"/>
    </location>
</feature>
<organism evidence="11 12">
    <name type="scientific">Sphingomonas oryzagri</name>
    <dbReference type="NCBI Taxonomy" id="3042314"/>
    <lineage>
        <taxon>Bacteria</taxon>
        <taxon>Pseudomonadati</taxon>
        <taxon>Pseudomonadota</taxon>
        <taxon>Alphaproteobacteria</taxon>
        <taxon>Sphingomonadales</taxon>
        <taxon>Sphingomonadaceae</taxon>
        <taxon>Sphingomonas</taxon>
    </lineage>
</organism>
<dbReference type="NCBIfam" id="NF004785">
    <property type="entry name" value="PRK06132.1-2"/>
    <property type="match status" value="1"/>
</dbReference>
<dbReference type="RefSeq" id="WP_281044772.1">
    <property type="nucleotide sequence ID" value="NZ_JARYGZ010000001.1"/>
</dbReference>
<keyword evidence="12" id="KW-1185">Reference proteome</keyword>
<evidence type="ECO:0000256" key="5">
    <source>
        <dbReference type="ARBA" id="ARBA00022984"/>
    </source>
</evidence>
<keyword evidence="5 7" id="KW-0573">Peptidoglycan synthesis</keyword>
<dbReference type="SUPFAM" id="SSF141523">
    <property type="entry name" value="L,D-transpeptidase catalytic domain-like"/>
    <property type="match status" value="1"/>
</dbReference>
<keyword evidence="4 7" id="KW-0133">Cell shape</keyword>
<dbReference type="InterPro" id="IPR050979">
    <property type="entry name" value="LD-transpeptidase"/>
</dbReference>
<protein>
    <submittedName>
        <fullName evidence="11">L,D-transpeptidase family protein</fullName>
    </submittedName>
</protein>
<evidence type="ECO:0000313" key="11">
    <source>
        <dbReference type="EMBL" id="MDH7639507.1"/>
    </source>
</evidence>
<evidence type="ECO:0000256" key="7">
    <source>
        <dbReference type="PROSITE-ProRule" id="PRU01373"/>
    </source>
</evidence>
<feature type="active site" description="Nucleophile" evidence="7">
    <location>
        <position position="154"/>
    </location>
</feature>
<evidence type="ECO:0000256" key="3">
    <source>
        <dbReference type="ARBA" id="ARBA00022679"/>
    </source>
</evidence>
<comment type="pathway">
    <text evidence="1 7">Cell wall biogenesis; peptidoglycan biosynthesis.</text>
</comment>
<evidence type="ECO:0000313" key="12">
    <source>
        <dbReference type="Proteomes" id="UP001160625"/>
    </source>
</evidence>
<evidence type="ECO:0000256" key="6">
    <source>
        <dbReference type="ARBA" id="ARBA00023316"/>
    </source>
</evidence>
<dbReference type="EMBL" id="JARYGZ010000001">
    <property type="protein sequence ID" value="MDH7639507.1"/>
    <property type="molecule type" value="Genomic_DNA"/>
</dbReference>
<feature type="chain" id="PRO_5045369041" evidence="9">
    <location>
        <begin position="20"/>
        <end position="219"/>
    </location>
</feature>
<keyword evidence="3" id="KW-0808">Transferase</keyword>
<feature type="compositionally biased region" description="Low complexity" evidence="8">
    <location>
        <begin position="192"/>
        <end position="204"/>
    </location>
</feature>
<comment type="similarity">
    <text evidence="2">Belongs to the YkuD family.</text>
</comment>
<name>A0ABT6N2V1_9SPHN</name>
<dbReference type="InterPro" id="IPR038063">
    <property type="entry name" value="Transpep_catalytic_dom"/>
</dbReference>
<dbReference type="PANTHER" id="PTHR30582">
    <property type="entry name" value="L,D-TRANSPEPTIDASE"/>
    <property type="match status" value="1"/>
</dbReference>
<dbReference type="Pfam" id="PF03734">
    <property type="entry name" value="YkuD"/>
    <property type="match status" value="1"/>
</dbReference>
<dbReference type="PROSITE" id="PS52029">
    <property type="entry name" value="LD_TPASE"/>
    <property type="match status" value="1"/>
</dbReference>
<dbReference type="PANTHER" id="PTHR30582:SF2">
    <property type="entry name" value="L,D-TRANSPEPTIDASE YCIB-RELATED"/>
    <property type="match status" value="1"/>
</dbReference>
<evidence type="ECO:0000256" key="9">
    <source>
        <dbReference type="SAM" id="SignalP"/>
    </source>
</evidence>
<keyword evidence="6 7" id="KW-0961">Cell wall biogenesis/degradation</keyword>
<evidence type="ECO:0000256" key="1">
    <source>
        <dbReference type="ARBA" id="ARBA00004752"/>
    </source>
</evidence>
<dbReference type="Gene3D" id="2.40.440.10">
    <property type="entry name" value="L,D-transpeptidase catalytic domain-like"/>
    <property type="match status" value="1"/>
</dbReference>
<proteinExistence type="inferred from homology"/>
<reference evidence="11" key="1">
    <citation type="submission" date="2023-04" db="EMBL/GenBank/DDBJ databases">
        <title>Sphingomonas sp. MAHUQ-71 isolated from rice field.</title>
        <authorList>
            <person name="Huq M.A."/>
        </authorList>
    </citation>
    <scope>NUCLEOTIDE SEQUENCE</scope>
    <source>
        <strain evidence="11">MAHUQ-71</strain>
    </source>
</reference>
<dbReference type="InterPro" id="IPR005490">
    <property type="entry name" value="LD_TPept_cat_dom"/>
</dbReference>
<accession>A0ABT6N2V1</accession>
<evidence type="ECO:0000259" key="10">
    <source>
        <dbReference type="PROSITE" id="PS52029"/>
    </source>
</evidence>
<comment type="caution">
    <text evidence="11">The sequence shown here is derived from an EMBL/GenBank/DDBJ whole genome shotgun (WGS) entry which is preliminary data.</text>
</comment>
<dbReference type="CDD" id="cd16913">
    <property type="entry name" value="YkuD_like"/>
    <property type="match status" value="1"/>
</dbReference>
<dbReference type="Proteomes" id="UP001160625">
    <property type="component" value="Unassembled WGS sequence"/>
</dbReference>
<sequence length="219" mass="22845">MIRSSSALLFVASSLLAIAAPTVAIAQPSQVVIDPVTDGSATELTVADADALKAGQYLWHPELGGDGKVQMVVDLMRQVAFVYRGDTLIGITTVSTGRDGYDTPLGTYPILQKEVKHRSNLYNSAPMPYMQRLTWDGVALHAGGVPGYRSSHGCVHLPDAFAKALYDETALGGEVAITEGGTTMADALPVVPDTTPADPNAPTLDDGEQAPAVVASNAP</sequence>
<keyword evidence="9" id="KW-0732">Signal</keyword>
<evidence type="ECO:0000256" key="2">
    <source>
        <dbReference type="ARBA" id="ARBA00005992"/>
    </source>
</evidence>